<dbReference type="InterPro" id="IPR006016">
    <property type="entry name" value="UspA"/>
</dbReference>
<dbReference type="CDD" id="cd00293">
    <property type="entry name" value="USP-like"/>
    <property type="match status" value="1"/>
</dbReference>
<dbReference type="PANTHER" id="PTHR46268:SF27">
    <property type="entry name" value="UNIVERSAL STRESS PROTEIN RV2623"/>
    <property type="match status" value="1"/>
</dbReference>
<proteinExistence type="inferred from homology"/>
<accession>A0ABV9HKD8</accession>
<dbReference type="SUPFAM" id="SSF52402">
    <property type="entry name" value="Adenine nucleotide alpha hydrolases-like"/>
    <property type="match status" value="2"/>
</dbReference>
<organism evidence="3 4">
    <name type="scientific">Promicromonospora alba</name>
    <dbReference type="NCBI Taxonomy" id="1616110"/>
    <lineage>
        <taxon>Bacteria</taxon>
        <taxon>Bacillati</taxon>
        <taxon>Actinomycetota</taxon>
        <taxon>Actinomycetes</taxon>
        <taxon>Micrococcales</taxon>
        <taxon>Promicromonosporaceae</taxon>
        <taxon>Promicromonospora</taxon>
    </lineage>
</organism>
<dbReference type="PANTHER" id="PTHR46268">
    <property type="entry name" value="STRESS RESPONSE PROTEIN NHAX"/>
    <property type="match status" value="1"/>
</dbReference>
<dbReference type="Pfam" id="PF00582">
    <property type="entry name" value="Usp"/>
    <property type="match status" value="1"/>
</dbReference>
<protein>
    <submittedName>
        <fullName evidence="3">Universal stress protein</fullName>
    </submittedName>
</protein>
<comment type="similarity">
    <text evidence="1">Belongs to the universal stress protein A family.</text>
</comment>
<keyword evidence="4" id="KW-1185">Reference proteome</keyword>
<name>A0ABV9HKD8_9MICO</name>
<evidence type="ECO:0000313" key="3">
    <source>
        <dbReference type="EMBL" id="MFC4630045.1"/>
    </source>
</evidence>
<reference evidence="4" key="1">
    <citation type="journal article" date="2019" name="Int. J. Syst. Evol. Microbiol.">
        <title>The Global Catalogue of Microorganisms (GCM) 10K type strain sequencing project: providing services to taxonomists for standard genome sequencing and annotation.</title>
        <authorList>
            <consortium name="The Broad Institute Genomics Platform"/>
            <consortium name="The Broad Institute Genome Sequencing Center for Infectious Disease"/>
            <person name="Wu L."/>
            <person name="Ma J."/>
        </authorList>
    </citation>
    <scope>NUCLEOTIDE SEQUENCE [LARGE SCALE GENOMIC DNA]</scope>
    <source>
        <strain evidence="4">CCUG 42722</strain>
    </source>
</reference>
<evidence type="ECO:0000259" key="2">
    <source>
        <dbReference type="Pfam" id="PF00582"/>
    </source>
</evidence>
<gene>
    <name evidence="3" type="ORF">ACFO6V_17475</name>
</gene>
<sequence length="292" mass="30800">MGTTQRSAPVVVVAVDGRGQGLGALRFAIDEARARGTGVRMAHVLDRDDTGQIMDPYMTEACVAAPDVEFHWRFRRGPLADELVAAAGAGDLLVLGQTTPWSPERPGVSAVITEVAARTVAALVVVPADWRARHHHRIVVGVKSCANAGGLLARAFAEAFARGAALEIVHVCDTADPAAVARVDVRPGDRHGSEVRSLETLVRDWSDVFPGVAVETSFAHGQPARILIDAATGADLLMIARHQRDLRHLARLGPVPRAVLGASDVPVEVVPLTGAPTPAPLVLTRSGTILKN</sequence>
<dbReference type="RefSeq" id="WP_377137374.1">
    <property type="nucleotide sequence ID" value="NZ_JBHSFI010000005.1"/>
</dbReference>
<dbReference type="EMBL" id="JBHSFI010000005">
    <property type="protein sequence ID" value="MFC4630045.1"/>
    <property type="molecule type" value="Genomic_DNA"/>
</dbReference>
<evidence type="ECO:0000313" key="4">
    <source>
        <dbReference type="Proteomes" id="UP001596011"/>
    </source>
</evidence>
<feature type="domain" description="UspA" evidence="2">
    <location>
        <begin position="136"/>
        <end position="271"/>
    </location>
</feature>
<evidence type="ECO:0000256" key="1">
    <source>
        <dbReference type="ARBA" id="ARBA00008791"/>
    </source>
</evidence>
<comment type="caution">
    <text evidence="3">The sequence shown here is derived from an EMBL/GenBank/DDBJ whole genome shotgun (WGS) entry which is preliminary data.</text>
</comment>
<dbReference type="Proteomes" id="UP001596011">
    <property type="component" value="Unassembled WGS sequence"/>
</dbReference>
<dbReference type="Gene3D" id="3.40.50.12370">
    <property type="match status" value="1"/>
</dbReference>